<comment type="function">
    <text evidence="8">Induces production of reactive oxygen species (ROS) which are necessary for cell proliferation. May play a role in inducing oxidative DNA damage and replicative senescence. May play a role in the coordination of mitochondrial morphology and cell proliferation.</text>
</comment>
<evidence type="ECO:0000256" key="2">
    <source>
        <dbReference type="ARBA" id="ARBA00007839"/>
    </source>
</evidence>
<evidence type="ECO:0000256" key="5">
    <source>
        <dbReference type="ARBA" id="ARBA00022989"/>
    </source>
</evidence>
<evidence type="ECO:0000256" key="9">
    <source>
        <dbReference type="ARBA" id="ARBA00032686"/>
    </source>
</evidence>
<evidence type="ECO:0000256" key="4">
    <source>
        <dbReference type="ARBA" id="ARBA00022692"/>
    </source>
</evidence>
<dbReference type="GO" id="GO:0005744">
    <property type="term" value="C:TIM23 mitochondrial import inner membrane translocase complex"/>
    <property type="evidence" value="ECO:0007669"/>
    <property type="project" value="TreeGrafter"/>
</dbReference>
<evidence type="ECO:0000256" key="3">
    <source>
        <dbReference type="ARBA" id="ARBA00016275"/>
    </source>
</evidence>
<dbReference type="PANTHER" id="PTHR28525:SF1">
    <property type="entry name" value="REACTIVE OXYGEN SPECIES MODULATOR 1"/>
    <property type="match status" value="1"/>
</dbReference>
<evidence type="ECO:0000256" key="10">
    <source>
        <dbReference type="SAM" id="Phobius"/>
    </source>
</evidence>
<keyword evidence="5 10" id="KW-1133">Transmembrane helix</keyword>
<evidence type="ECO:0000313" key="11">
    <source>
        <dbReference type="Ensembl" id="ENSNVIP00000025238.1"/>
    </source>
</evidence>
<accession>A0A8C7C0D8</accession>
<comment type="similarity">
    <text evidence="2">Belongs to the MGR2 family.</text>
</comment>
<dbReference type="GO" id="GO:0030150">
    <property type="term" value="P:protein import into mitochondrial matrix"/>
    <property type="evidence" value="ECO:0007669"/>
    <property type="project" value="TreeGrafter"/>
</dbReference>
<dbReference type="GO" id="GO:0045039">
    <property type="term" value="P:protein insertion into mitochondrial inner membrane"/>
    <property type="evidence" value="ECO:0007669"/>
    <property type="project" value="TreeGrafter"/>
</dbReference>
<keyword evidence="12" id="KW-1185">Reference proteome</keyword>
<organism evidence="11 12">
    <name type="scientific">Neovison vison</name>
    <name type="common">American mink</name>
    <name type="synonym">Mustela vison</name>
    <dbReference type="NCBI Taxonomy" id="452646"/>
    <lineage>
        <taxon>Eukaryota</taxon>
        <taxon>Metazoa</taxon>
        <taxon>Chordata</taxon>
        <taxon>Craniata</taxon>
        <taxon>Vertebrata</taxon>
        <taxon>Euteleostomi</taxon>
        <taxon>Mammalia</taxon>
        <taxon>Eutheria</taxon>
        <taxon>Laurasiatheria</taxon>
        <taxon>Carnivora</taxon>
        <taxon>Caniformia</taxon>
        <taxon>Musteloidea</taxon>
        <taxon>Mustelidae</taxon>
        <taxon>Mustelinae</taxon>
        <taxon>Neogale</taxon>
    </lineage>
</organism>
<evidence type="ECO:0000256" key="7">
    <source>
        <dbReference type="ARBA" id="ARBA00025225"/>
    </source>
</evidence>
<reference evidence="11" key="1">
    <citation type="submission" date="2025-08" db="UniProtKB">
        <authorList>
            <consortium name="Ensembl"/>
        </authorList>
    </citation>
    <scope>IDENTIFICATION</scope>
</reference>
<protein>
    <recommendedName>
        <fullName evidence="3">Reactive oxygen species modulator 1</fullName>
    </recommendedName>
    <alternativeName>
        <fullName evidence="9">Protein MGR2 homolog</fullName>
    </alternativeName>
</protein>
<dbReference type="PANTHER" id="PTHR28525">
    <property type="entry name" value="REACTIVE OXYGEN SPECIES MODULATOR 1"/>
    <property type="match status" value="1"/>
</dbReference>
<name>A0A8C7C0D8_NEOVI</name>
<keyword evidence="4 10" id="KW-0812">Transmembrane</keyword>
<dbReference type="Ensembl" id="ENSNVIT00000029269.1">
    <property type="protein sequence ID" value="ENSNVIP00000025238.1"/>
    <property type="gene ID" value="ENSNVIG00000019534.1"/>
</dbReference>
<sequence length="79" mass="9032">MQVTTGHYRQSQSSCFNLMNMGFVMGYAVDTVARALFDVFFCLRIRMWAWELMGGLRKTMMQNGSLLGPSLAFRVTIHC</sequence>
<comment type="function">
    <text evidence="7">Has antibacterial activity against a variety of bacteria including S.aureus, P.aeruginosa and M.tuberculosis. Acts by inducing bacterial membrane breakage.</text>
</comment>
<reference evidence="11" key="2">
    <citation type="submission" date="2025-09" db="UniProtKB">
        <authorList>
            <consortium name="Ensembl"/>
        </authorList>
    </citation>
    <scope>IDENTIFICATION</scope>
</reference>
<dbReference type="Proteomes" id="UP000694425">
    <property type="component" value="Unplaced"/>
</dbReference>
<feature type="transmembrane region" description="Helical" evidence="10">
    <location>
        <begin position="20"/>
        <end position="43"/>
    </location>
</feature>
<evidence type="ECO:0000256" key="6">
    <source>
        <dbReference type="ARBA" id="ARBA00023136"/>
    </source>
</evidence>
<dbReference type="AlphaFoldDB" id="A0A8C7C0D8"/>
<evidence type="ECO:0000256" key="8">
    <source>
        <dbReference type="ARBA" id="ARBA00025243"/>
    </source>
</evidence>
<evidence type="ECO:0000313" key="12">
    <source>
        <dbReference type="Proteomes" id="UP000694425"/>
    </source>
</evidence>
<comment type="subcellular location">
    <subcellularLocation>
        <location evidence="1">Membrane</location>
    </subcellularLocation>
</comment>
<keyword evidence="6 10" id="KW-0472">Membrane</keyword>
<dbReference type="InterPro" id="IPR018450">
    <property type="entry name" value="Romo1/Mgr2"/>
</dbReference>
<evidence type="ECO:0000256" key="1">
    <source>
        <dbReference type="ARBA" id="ARBA00004370"/>
    </source>
</evidence>
<dbReference type="GeneTree" id="ENSGT00940000165878"/>
<proteinExistence type="inferred from homology"/>